<reference evidence="1" key="1">
    <citation type="journal article" date="2021" name="Proc. Natl. Acad. Sci. U.S.A.">
        <title>A Catalog of Tens of Thousands of Viruses from Human Metagenomes Reveals Hidden Associations with Chronic Diseases.</title>
        <authorList>
            <person name="Tisza M.J."/>
            <person name="Buck C.B."/>
        </authorList>
    </citation>
    <scope>NUCLEOTIDE SEQUENCE</scope>
    <source>
        <strain evidence="1">CtNQV2</strain>
    </source>
</reference>
<protein>
    <submittedName>
        <fullName evidence="1">Molybdenum carrier</fullName>
    </submittedName>
</protein>
<dbReference type="Gene3D" id="3.40.50.450">
    <property type="match status" value="2"/>
</dbReference>
<name>A0A8S5RY38_9CAUD</name>
<dbReference type="Pfam" id="PF12694">
    <property type="entry name" value="cpYpsA"/>
    <property type="match status" value="1"/>
</dbReference>
<organism evidence="1">
    <name type="scientific">Myoviridae sp. ctNQV2</name>
    <dbReference type="NCBI Taxonomy" id="2827683"/>
    <lineage>
        <taxon>Viruses</taxon>
        <taxon>Duplodnaviria</taxon>
        <taxon>Heunggongvirae</taxon>
        <taxon>Uroviricota</taxon>
        <taxon>Caudoviricetes</taxon>
    </lineage>
</organism>
<accession>A0A8S5RY38</accession>
<proteinExistence type="predicted"/>
<sequence>MCKIKFLEDTSEGYGHRTYINAASADVTLAFAVDFTTGGEKCTKDAALKANKLYIPINLDDSNWKVDIPYTAWMIKELHSLNIAGNGIYTLSKYNISQDKCDRMIYYFIERLVNEYGCKITSIRSGGQTGVDESGLKAGAKLNVETISLCPKGWKYRTPKRDICDEQMFKERFKEYI</sequence>
<evidence type="ECO:0000313" key="1">
    <source>
        <dbReference type="EMBL" id="DAF43686.1"/>
    </source>
</evidence>
<dbReference type="EMBL" id="BK032510">
    <property type="protein sequence ID" value="DAF43686.1"/>
    <property type="molecule type" value="Genomic_DNA"/>
</dbReference>
<dbReference type="InterPro" id="IPR024755">
    <property type="entry name" value="cpYpsA"/>
</dbReference>